<dbReference type="Proteomes" id="UP000297295">
    <property type="component" value="Unassembled WGS sequence"/>
</dbReference>
<dbReference type="EMBL" id="PGGK01000011">
    <property type="protein sequence ID" value="TGC08124.1"/>
    <property type="molecule type" value="Genomic_DNA"/>
</dbReference>
<protein>
    <submittedName>
        <fullName evidence="1">Uncharacterized protein</fullName>
    </submittedName>
</protein>
<dbReference type="OrthoDB" id="125466at2157"/>
<organism evidence="1 2">
    <name type="scientific">Methanolobus halotolerans</name>
    <dbReference type="NCBI Taxonomy" id="2052935"/>
    <lineage>
        <taxon>Archaea</taxon>
        <taxon>Methanobacteriati</taxon>
        <taxon>Methanobacteriota</taxon>
        <taxon>Stenosarchaea group</taxon>
        <taxon>Methanomicrobia</taxon>
        <taxon>Methanosarcinales</taxon>
        <taxon>Methanosarcinaceae</taxon>
        <taxon>Methanolobus</taxon>
    </lineage>
</organism>
<proteinExistence type="predicted"/>
<reference evidence="1 2" key="1">
    <citation type="submission" date="2017-11" db="EMBL/GenBank/DDBJ databases">
        <title>Isolation and Characterization of Methanogenic Archaea from Saline Meromictic Lake at Siberia.</title>
        <authorList>
            <person name="Shen Y."/>
            <person name="Huang H.-H."/>
            <person name="Lai M.-C."/>
            <person name="Chen S.-C."/>
        </authorList>
    </citation>
    <scope>NUCLEOTIDE SEQUENCE [LARGE SCALE GENOMIC DNA]</scope>
    <source>
        <strain evidence="1 2">SY-01</strain>
    </source>
</reference>
<name>A0A4E0PVJ4_9EURY</name>
<gene>
    <name evidence="1" type="ORF">CUN85_09890</name>
</gene>
<comment type="caution">
    <text evidence="1">The sequence shown here is derived from an EMBL/GenBank/DDBJ whole genome shotgun (WGS) entry which is preliminary data.</text>
</comment>
<dbReference type="RefSeq" id="WP_135390152.1">
    <property type="nucleotide sequence ID" value="NZ_PGGK01000011.1"/>
</dbReference>
<sequence length="115" mass="12648">MMIHDIGLFHTCNITSRIQSGQDEFGSPIYTTTSKVSSCRFIQNNGRIVSLDSGEHVVTETSVILPPTVTVAEGQTITSNVPSFSNTYDVTAVKAIFWPMANVVHHYECELKAVE</sequence>
<evidence type="ECO:0000313" key="1">
    <source>
        <dbReference type="EMBL" id="TGC08124.1"/>
    </source>
</evidence>
<keyword evidence="2" id="KW-1185">Reference proteome</keyword>
<dbReference type="AlphaFoldDB" id="A0A4E0PVJ4"/>
<evidence type="ECO:0000313" key="2">
    <source>
        <dbReference type="Proteomes" id="UP000297295"/>
    </source>
</evidence>
<accession>A0A4E0PVJ4</accession>